<dbReference type="Proteomes" id="UP000823775">
    <property type="component" value="Unassembled WGS sequence"/>
</dbReference>
<dbReference type="SUPFAM" id="SSF53335">
    <property type="entry name" value="S-adenosyl-L-methionine-dependent methyltransferases"/>
    <property type="match status" value="1"/>
</dbReference>
<evidence type="ECO:0000313" key="7">
    <source>
        <dbReference type="Proteomes" id="UP000823775"/>
    </source>
</evidence>
<accession>A0ABS8SCA5</accession>
<dbReference type="InterPro" id="IPR029063">
    <property type="entry name" value="SAM-dependent_MTases_sf"/>
</dbReference>
<dbReference type="PANTHER" id="PTHR31009">
    <property type="entry name" value="S-ADENOSYL-L-METHIONINE:CARBOXYL METHYLTRANSFERASE FAMILY PROTEIN"/>
    <property type="match status" value="1"/>
</dbReference>
<comment type="caution">
    <text evidence="6">The sequence shown here is derived from an EMBL/GenBank/DDBJ whole genome shotgun (WGS) entry which is preliminary data.</text>
</comment>
<evidence type="ECO:0008006" key="8">
    <source>
        <dbReference type="Google" id="ProtNLM"/>
    </source>
</evidence>
<organism evidence="6 7">
    <name type="scientific">Datura stramonium</name>
    <name type="common">Jimsonweed</name>
    <name type="synonym">Common thornapple</name>
    <dbReference type="NCBI Taxonomy" id="4076"/>
    <lineage>
        <taxon>Eukaryota</taxon>
        <taxon>Viridiplantae</taxon>
        <taxon>Streptophyta</taxon>
        <taxon>Embryophyta</taxon>
        <taxon>Tracheophyta</taxon>
        <taxon>Spermatophyta</taxon>
        <taxon>Magnoliopsida</taxon>
        <taxon>eudicotyledons</taxon>
        <taxon>Gunneridae</taxon>
        <taxon>Pentapetalae</taxon>
        <taxon>asterids</taxon>
        <taxon>lamiids</taxon>
        <taxon>Solanales</taxon>
        <taxon>Solanaceae</taxon>
        <taxon>Solanoideae</taxon>
        <taxon>Datureae</taxon>
        <taxon>Datura</taxon>
    </lineage>
</organism>
<evidence type="ECO:0000256" key="2">
    <source>
        <dbReference type="ARBA" id="ARBA00022603"/>
    </source>
</evidence>
<reference evidence="6 7" key="1">
    <citation type="journal article" date="2021" name="BMC Genomics">
        <title>Datura genome reveals duplications of psychoactive alkaloid biosynthetic genes and high mutation rate following tissue culture.</title>
        <authorList>
            <person name="Rajewski A."/>
            <person name="Carter-House D."/>
            <person name="Stajich J."/>
            <person name="Litt A."/>
        </authorList>
    </citation>
    <scope>NUCLEOTIDE SEQUENCE [LARGE SCALE GENOMIC DNA]</scope>
    <source>
        <strain evidence="6">AR-01</strain>
    </source>
</reference>
<keyword evidence="4" id="KW-0479">Metal-binding</keyword>
<proteinExistence type="inferred from homology"/>
<dbReference type="EMBL" id="JACEIK010000400">
    <property type="protein sequence ID" value="MCD7456407.1"/>
    <property type="molecule type" value="Genomic_DNA"/>
</dbReference>
<dbReference type="Gene3D" id="1.10.1200.270">
    <property type="entry name" value="Methyltransferase, alpha-helical capping domain"/>
    <property type="match status" value="1"/>
</dbReference>
<keyword evidence="2" id="KW-0489">Methyltransferase</keyword>
<protein>
    <recommendedName>
        <fullName evidence="8">S-adenosylmethionine-dependent methyltransferase</fullName>
    </recommendedName>
</protein>
<evidence type="ECO:0000256" key="5">
    <source>
        <dbReference type="ARBA" id="ARBA00022842"/>
    </source>
</evidence>
<keyword evidence="7" id="KW-1185">Reference proteome</keyword>
<comment type="similarity">
    <text evidence="1">Belongs to the methyltransferase superfamily. Type-7 methyltransferase family.</text>
</comment>
<evidence type="ECO:0000256" key="1">
    <source>
        <dbReference type="ARBA" id="ARBA00007967"/>
    </source>
</evidence>
<keyword evidence="5" id="KW-0460">Magnesium</keyword>
<name>A0ABS8SCA5_DATST</name>
<gene>
    <name evidence="6" type="ORF">HAX54_031639</name>
</gene>
<evidence type="ECO:0000256" key="4">
    <source>
        <dbReference type="ARBA" id="ARBA00022723"/>
    </source>
</evidence>
<keyword evidence="3" id="KW-0808">Transferase</keyword>
<evidence type="ECO:0000313" key="6">
    <source>
        <dbReference type="EMBL" id="MCD7456407.1"/>
    </source>
</evidence>
<dbReference type="InterPro" id="IPR005299">
    <property type="entry name" value="MeTrfase_7"/>
</dbReference>
<sequence>MYHDLEINPVFYGHKLKTQIASMDNQKIHMNGGDGPKSYAKNSEYQKQLVGYSKKVMDELIEQQLDVGINPHNKPFCVADFGCSIGRNTYLAVQNIIEAVEQKYKSNIEDPEKLPQLQVPEFLVFFNDLVQNDFNTLFSYIHSNKPNYFTAGLPGSFYGRVFPKAFLHFAHSSMALLYLSKIPEEVLNRKSAAWNKGRIHYSCRGAAKEVEAAYSHQFRKDIEAFLDARAEELVPGGLMVIITLGILDGVLPSECSMGVTFTILESCLQDMANMGIISEEKLDSFNLPYYYTSQMELETLIKTHGCFDIARFEKLPTPLRQVVHDVQTAVLSIRVVTEALFQQHFGKDITEELFQRCAEKFESHPVIYDDKYRTEASYFVFLKRKTETSKPGT</sequence>
<dbReference type="InterPro" id="IPR042086">
    <property type="entry name" value="MeTrfase_capping"/>
</dbReference>
<evidence type="ECO:0000256" key="3">
    <source>
        <dbReference type="ARBA" id="ARBA00022679"/>
    </source>
</evidence>
<dbReference type="Gene3D" id="3.40.50.150">
    <property type="entry name" value="Vaccinia Virus protein VP39"/>
    <property type="match status" value="1"/>
</dbReference>
<dbReference type="Pfam" id="PF03492">
    <property type="entry name" value="Methyltransf_7"/>
    <property type="match status" value="1"/>
</dbReference>